<dbReference type="InterPro" id="IPR027277">
    <property type="entry name" value="NadC/ModD"/>
</dbReference>
<comment type="function">
    <text evidence="5">Involved in the catabolism of quinolinic acid (QA).</text>
</comment>
<comment type="catalytic activity">
    <reaction evidence="5">
        <text>nicotinate beta-D-ribonucleotide + CO2 + diphosphate = quinolinate + 5-phospho-alpha-D-ribose 1-diphosphate + 2 H(+)</text>
        <dbReference type="Rhea" id="RHEA:12733"/>
        <dbReference type="ChEBI" id="CHEBI:15378"/>
        <dbReference type="ChEBI" id="CHEBI:16526"/>
        <dbReference type="ChEBI" id="CHEBI:29959"/>
        <dbReference type="ChEBI" id="CHEBI:33019"/>
        <dbReference type="ChEBI" id="CHEBI:57502"/>
        <dbReference type="ChEBI" id="CHEBI:58017"/>
        <dbReference type="EC" id="2.4.2.19"/>
    </reaction>
</comment>
<proteinExistence type="inferred from homology"/>
<dbReference type="InterPro" id="IPR022412">
    <property type="entry name" value="Quinolinate_PRibosylTrfase_N"/>
</dbReference>
<dbReference type="RefSeq" id="WP_119720736.1">
    <property type="nucleotide sequence ID" value="NZ_AP011528.1"/>
</dbReference>
<dbReference type="Proteomes" id="UP000263689">
    <property type="component" value="Chromosome"/>
</dbReference>
<dbReference type="GeneID" id="37875042"/>
<comment type="subunit">
    <text evidence="5">Hexamer formed by 3 homodimers.</text>
</comment>
<dbReference type="PANTHER" id="PTHR32179:SF4">
    <property type="entry name" value="PYROPHOSPHORYLASE MODD-RELATED"/>
    <property type="match status" value="1"/>
</dbReference>
<dbReference type="PANTHER" id="PTHR32179">
    <property type="entry name" value="NICOTINATE-NUCLEOTIDE PYROPHOSPHORYLASE [CARBOXYLATING]"/>
    <property type="match status" value="1"/>
</dbReference>
<evidence type="ECO:0000313" key="8">
    <source>
        <dbReference type="EMBL" id="BAP62642.1"/>
    </source>
</evidence>
<dbReference type="FunFam" id="3.20.20.70:FF:000030">
    <property type="entry name" value="Nicotinate-nucleotide pyrophosphorylase, carboxylating"/>
    <property type="match status" value="1"/>
</dbReference>
<protein>
    <recommendedName>
        <fullName evidence="5">Nicotinate-nucleotide pyrophosphorylase [carboxylating]</fullName>
        <ecNumber evidence="5">2.4.2.19</ecNumber>
    </recommendedName>
    <alternativeName>
        <fullName evidence="5">Quinolinate phosphoribosyltransferase [decarboxylating]</fullName>
    </alternativeName>
</protein>
<evidence type="ECO:0000256" key="2">
    <source>
        <dbReference type="ARBA" id="ARBA00022642"/>
    </source>
</evidence>
<dbReference type="PIRSF" id="PIRSF006250">
    <property type="entry name" value="NadC_ModD"/>
    <property type="match status" value="1"/>
</dbReference>
<evidence type="ECO:0000256" key="1">
    <source>
        <dbReference type="ARBA" id="ARBA00009400"/>
    </source>
</evidence>
<reference evidence="8 9" key="1">
    <citation type="submission" date="2009-06" db="EMBL/GenBank/DDBJ databases">
        <title>Molecular Evidence for Microbiologically Influenced Corrosion from genome of Methanogen.</title>
        <authorList>
            <person name="Ito N."/>
            <person name="Tsurumaru H."/>
            <person name="Shimizu A."/>
            <person name="Harada T."/>
            <person name="Hosoyama A."/>
            <person name="Horikawa H."/>
            <person name="Wakai S."/>
            <person name="Sasaki K."/>
            <person name="Nishijima K."/>
            <person name="Ataku H."/>
            <person name="Yamazaki J."/>
            <person name="Mise M."/>
            <person name="Yamazaki S."/>
            <person name="Tanikawa S."/>
            <person name="Harayama S."/>
            <person name="Fujita N."/>
        </authorList>
    </citation>
    <scope>NUCLEOTIDE SEQUENCE [LARGE SCALE GENOMIC DNA]</scope>
    <source>
        <strain evidence="9">OS7 ( NBRC 103642)</strain>
    </source>
</reference>
<dbReference type="UniPathway" id="UPA00253">
    <property type="reaction ID" value="UER00331"/>
</dbReference>
<evidence type="ECO:0000256" key="4">
    <source>
        <dbReference type="ARBA" id="ARBA00022679"/>
    </source>
</evidence>
<dbReference type="Gene3D" id="3.20.20.70">
    <property type="entry name" value="Aldolase class I"/>
    <property type="match status" value="1"/>
</dbReference>
<evidence type="ECO:0000256" key="3">
    <source>
        <dbReference type="ARBA" id="ARBA00022676"/>
    </source>
</evidence>
<dbReference type="GO" id="GO:0005737">
    <property type="term" value="C:cytoplasm"/>
    <property type="evidence" value="ECO:0007669"/>
    <property type="project" value="TreeGrafter"/>
</dbReference>
<sequence length="283" mass="31875">MSFYIPDYELEKIIEEDINPLDLTSQIMKLDRFNAKLAYKARHDMVLCCTEEAERICKILGLEVISYKRTGSYVKEGEVFFEAKGRADNVHLAWKSVLRLLEGYCGMATRTYEFVTLARKYNENINVVTTRKNLAGTKKPTIKAIVAGGAYPHRLGLSETILIFDEHLAFVDGDEELKYVLKEMKANALEKKIGIEVDNFETGIKYVKMGFDYIQLDKVDSKTVEKFVKAAKEITPNITIVAAGGITIQNIAEYAKTGVEVIVTSALYFGKAADIKTIIEKID</sequence>
<dbReference type="InterPro" id="IPR006242">
    <property type="entry name" value="ModD"/>
</dbReference>
<organism evidence="8 9">
    <name type="scientific">Methanococcus maripaludis OS7</name>
    <dbReference type="NCBI Taxonomy" id="637915"/>
    <lineage>
        <taxon>Archaea</taxon>
        <taxon>Methanobacteriati</taxon>
        <taxon>Methanobacteriota</taxon>
        <taxon>Methanomada group</taxon>
        <taxon>Methanococci</taxon>
        <taxon>Methanococcales</taxon>
        <taxon>Methanococcaceae</taxon>
        <taxon>Methanococcus</taxon>
    </lineage>
</organism>
<dbReference type="KEGG" id="mmao:MMOS7_05560"/>
<dbReference type="EC" id="2.4.2.19" evidence="5"/>
<comment type="similarity">
    <text evidence="1 5">Belongs to the NadC/ModD family.</text>
</comment>
<dbReference type="Gene3D" id="3.90.1170.20">
    <property type="entry name" value="Quinolinate phosphoribosyl transferase, N-terminal domain"/>
    <property type="match status" value="1"/>
</dbReference>
<comment type="pathway">
    <text evidence="5">Cofactor biosynthesis; NAD(+) biosynthesis; nicotinate D-ribonucleotide from quinolinate: step 1/1.</text>
</comment>
<feature type="domain" description="Quinolinate phosphoribosyl transferase N-terminal" evidence="7">
    <location>
        <begin position="22"/>
        <end position="104"/>
    </location>
</feature>
<dbReference type="InterPro" id="IPR036068">
    <property type="entry name" value="Nicotinate_pribotase-like_C"/>
</dbReference>
<dbReference type="GO" id="GO:0034213">
    <property type="term" value="P:quinolinate catabolic process"/>
    <property type="evidence" value="ECO:0007669"/>
    <property type="project" value="TreeGrafter"/>
</dbReference>
<dbReference type="AlphaFoldDB" id="A0A2Z5PFI1"/>
<gene>
    <name evidence="8" type="primary">modD</name>
    <name evidence="8" type="ORF">MMOS7_05560</name>
</gene>
<dbReference type="SUPFAM" id="SSF51690">
    <property type="entry name" value="Nicotinate/Quinolinate PRTase C-terminal domain-like"/>
    <property type="match status" value="1"/>
</dbReference>
<evidence type="ECO:0000259" key="6">
    <source>
        <dbReference type="Pfam" id="PF01729"/>
    </source>
</evidence>
<dbReference type="NCBIfam" id="TIGR01334">
    <property type="entry name" value="modD"/>
    <property type="match status" value="1"/>
</dbReference>
<evidence type="ECO:0000259" key="7">
    <source>
        <dbReference type="Pfam" id="PF02749"/>
    </source>
</evidence>
<keyword evidence="3 5" id="KW-0328">Glycosyltransferase</keyword>
<dbReference type="EMBL" id="AP011528">
    <property type="protein sequence ID" value="BAP62642.1"/>
    <property type="molecule type" value="Genomic_DNA"/>
</dbReference>
<dbReference type="CDD" id="cd01573">
    <property type="entry name" value="modD_like"/>
    <property type="match status" value="1"/>
</dbReference>
<dbReference type="InterPro" id="IPR037128">
    <property type="entry name" value="Quinolinate_PRibosylTase_N_sf"/>
</dbReference>
<dbReference type="Pfam" id="PF02749">
    <property type="entry name" value="QRPTase_N"/>
    <property type="match status" value="1"/>
</dbReference>
<dbReference type="SUPFAM" id="SSF54675">
    <property type="entry name" value="Nicotinate/Quinolinate PRTase N-terminal domain-like"/>
    <property type="match status" value="1"/>
</dbReference>
<feature type="domain" description="Quinolinate phosphoribosyl transferase C-terminal" evidence="6">
    <location>
        <begin position="108"/>
        <end position="268"/>
    </location>
</feature>
<dbReference type="InterPro" id="IPR013785">
    <property type="entry name" value="Aldolase_TIM"/>
</dbReference>
<keyword evidence="4 5" id="KW-0808">Transferase</keyword>
<accession>A0A2Z5PFI1</accession>
<evidence type="ECO:0000313" key="9">
    <source>
        <dbReference type="Proteomes" id="UP000263689"/>
    </source>
</evidence>
<name>A0A2Z5PFI1_METMI</name>
<dbReference type="Pfam" id="PF01729">
    <property type="entry name" value="QRPTase_C"/>
    <property type="match status" value="1"/>
</dbReference>
<dbReference type="GO" id="GO:0004514">
    <property type="term" value="F:nicotinate-nucleotide diphosphorylase (carboxylating) activity"/>
    <property type="evidence" value="ECO:0007669"/>
    <property type="project" value="UniProtKB-EC"/>
</dbReference>
<evidence type="ECO:0000256" key="5">
    <source>
        <dbReference type="PIRNR" id="PIRNR006250"/>
    </source>
</evidence>
<dbReference type="GO" id="GO:0009435">
    <property type="term" value="P:NAD+ biosynthetic process"/>
    <property type="evidence" value="ECO:0007669"/>
    <property type="project" value="UniProtKB-UniPathway"/>
</dbReference>
<keyword evidence="2 5" id="KW-0662">Pyridine nucleotide biosynthesis</keyword>
<dbReference type="InterPro" id="IPR002638">
    <property type="entry name" value="Quinolinate_PRibosylTrfase_C"/>
</dbReference>